<evidence type="ECO:0000259" key="6">
    <source>
        <dbReference type="PROSITE" id="PS50043"/>
    </source>
</evidence>
<dbReference type="SMART" id="SM00448">
    <property type="entry name" value="REC"/>
    <property type="match status" value="1"/>
</dbReference>
<keyword evidence="1" id="KW-0805">Transcription regulation</keyword>
<dbReference type="PANTHER" id="PTHR44688:SF16">
    <property type="entry name" value="DNA-BINDING TRANSCRIPTIONAL ACTIVATOR DEVR_DOSR"/>
    <property type="match status" value="1"/>
</dbReference>
<keyword evidence="2" id="KW-0238">DNA-binding</keyword>
<feature type="domain" description="Response regulatory" evidence="7">
    <location>
        <begin position="7"/>
        <end position="121"/>
    </location>
</feature>
<dbReference type="PRINTS" id="PR00038">
    <property type="entry name" value="HTHLUXR"/>
</dbReference>
<proteinExistence type="predicted"/>
<evidence type="ECO:0000256" key="2">
    <source>
        <dbReference type="ARBA" id="ARBA00023125"/>
    </source>
</evidence>
<dbReference type="NCBIfam" id="NF006900">
    <property type="entry name" value="PRK09390.1"/>
    <property type="match status" value="1"/>
</dbReference>
<dbReference type="SMART" id="SM00421">
    <property type="entry name" value="HTH_LUXR"/>
    <property type="match status" value="1"/>
</dbReference>
<name>A0ABS4SUH0_9PROT</name>
<comment type="caution">
    <text evidence="8">The sequence shown here is derived from an EMBL/GenBank/DDBJ whole genome shotgun (WGS) entry which is preliminary data.</text>
</comment>
<dbReference type="EMBL" id="JAGINP010000028">
    <property type="protein sequence ID" value="MBP2296199.1"/>
    <property type="molecule type" value="Genomic_DNA"/>
</dbReference>
<keyword evidence="9" id="KW-1185">Reference proteome</keyword>
<dbReference type="Pfam" id="PF00196">
    <property type="entry name" value="GerE"/>
    <property type="match status" value="1"/>
</dbReference>
<gene>
    <name evidence="8" type="ORF">J2851_006014</name>
</gene>
<reference evidence="8 9" key="1">
    <citation type="submission" date="2021-03" db="EMBL/GenBank/DDBJ databases">
        <title>Genomic Encyclopedia of Type Strains, Phase III (KMG-III): the genomes of soil and plant-associated and newly described type strains.</title>
        <authorList>
            <person name="Whitman W."/>
        </authorList>
    </citation>
    <scope>NUCLEOTIDE SEQUENCE [LARGE SCALE GENOMIC DNA]</scope>
    <source>
        <strain evidence="8 9">IMMIB AFH-6</strain>
    </source>
</reference>
<evidence type="ECO:0000313" key="9">
    <source>
        <dbReference type="Proteomes" id="UP000781958"/>
    </source>
</evidence>
<dbReference type="InterPro" id="IPR016032">
    <property type="entry name" value="Sig_transdc_resp-reg_C-effctor"/>
</dbReference>
<organism evidence="8 9">
    <name type="scientific">Azospirillum rugosum</name>
    <dbReference type="NCBI Taxonomy" id="416170"/>
    <lineage>
        <taxon>Bacteria</taxon>
        <taxon>Pseudomonadati</taxon>
        <taxon>Pseudomonadota</taxon>
        <taxon>Alphaproteobacteria</taxon>
        <taxon>Rhodospirillales</taxon>
        <taxon>Azospirillaceae</taxon>
        <taxon>Azospirillum</taxon>
    </lineage>
</organism>
<dbReference type="InterPro" id="IPR036388">
    <property type="entry name" value="WH-like_DNA-bd_sf"/>
</dbReference>
<dbReference type="SUPFAM" id="SSF52172">
    <property type="entry name" value="CheY-like"/>
    <property type="match status" value="1"/>
</dbReference>
<dbReference type="RefSeq" id="WP_209771034.1">
    <property type="nucleotide sequence ID" value="NZ_JAGINP010000028.1"/>
</dbReference>
<dbReference type="CDD" id="cd17537">
    <property type="entry name" value="REC_FixJ"/>
    <property type="match status" value="1"/>
</dbReference>
<evidence type="ECO:0000256" key="5">
    <source>
        <dbReference type="SAM" id="MobiDB-lite"/>
    </source>
</evidence>
<dbReference type="CDD" id="cd06170">
    <property type="entry name" value="LuxR_C_like"/>
    <property type="match status" value="1"/>
</dbReference>
<dbReference type="InterPro" id="IPR011006">
    <property type="entry name" value="CheY-like_superfamily"/>
</dbReference>
<keyword evidence="3" id="KW-0804">Transcription</keyword>
<feature type="domain" description="HTH luxR-type" evidence="6">
    <location>
        <begin position="151"/>
        <end position="216"/>
    </location>
</feature>
<feature type="compositionally biased region" description="Pro residues" evidence="5">
    <location>
        <begin position="132"/>
        <end position="146"/>
    </location>
</feature>
<evidence type="ECO:0000256" key="1">
    <source>
        <dbReference type="ARBA" id="ARBA00023015"/>
    </source>
</evidence>
<dbReference type="Gene3D" id="1.10.10.10">
    <property type="entry name" value="Winged helix-like DNA-binding domain superfamily/Winged helix DNA-binding domain"/>
    <property type="match status" value="1"/>
</dbReference>
<dbReference type="PROSITE" id="PS50043">
    <property type="entry name" value="HTH_LUXR_2"/>
    <property type="match status" value="1"/>
</dbReference>
<dbReference type="Gene3D" id="3.40.50.2300">
    <property type="match status" value="1"/>
</dbReference>
<evidence type="ECO:0000256" key="4">
    <source>
        <dbReference type="PROSITE-ProRule" id="PRU00169"/>
    </source>
</evidence>
<evidence type="ECO:0000313" key="8">
    <source>
        <dbReference type="EMBL" id="MBP2296199.1"/>
    </source>
</evidence>
<evidence type="ECO:0000256" key="3">
    <source>
        <dbReference type="ARBA" id="ARBA00023163"/>
    </source>
</evidence>
<accession>A0ABS4SUH0</accession>
<dbReference type="PANTHER" id="PTHR44688">
    <property type="entry name" value="DNA-BINDING TRANSCRIPTIONAL ACTIVATOR DEVR_DOSR"/>
    <property type="match status" value="1"/>
</dbReference>
<evidence type="ECO:0000259" key="7">
    <source>
        <dbReference type="PROSITE" id="PS50110"/>
    </source>
</evidence>
<feature type="modified residue" description="4-aspartylphosphate" evidence="4">
    <location>
        <position position="56"/>
    </location>
</feature>
<dbReference type="InterPro" id="IPR000792">
    <property type="entry name" value="Tscrpt_reg_LuxR_C"/>
</dbReference>
<dbReference type="PROSITE" id="PS00622">
    <property type="entry name" value="HTH_LUXR_1"/>
    <property type="match status" value="1"/>
</dbReference>
<protein>
    <submittedName>
        <fullName evidence="8">Two-component system response regulator FixJ</fullName>
    </submittedName>
</protein>
<sequence length="223" mass="23972">MSSPDPTVFIVDDDEAVRDSVAILLECAGFRVESYDSPLAFLQSDAPSRRGCLLVDVRMPQMSGLDLQERLVQEGRALPVIVMTGHADVPLAVRAMKAGAIDFVEKPFEEQALVDSVRSALARAGNGAADPPAAPAATTPPPPEPAVSPEIQARLDSLTPRERDVLQWLVEGKSNKVIAFELSISPRTVEIHRARVMEKMRADSLPSLVRMALSAGVGPRSAE</sequence>
<dbReference type="Pfam" id="PF00072">
    <property type="entry name" value="Response_reg"/>
    <property type="match status" value="1"/>
</dbReference>
<dbReference type="PROSITE" id="PS50110">
    <property type="entry name" value="RESPONSE_REGULATORY"/>
    <property type="match status" value="1"/>
</dbReference>
<keyword evidence="4" id="KW-0597">Phosphoprotein</keyword>
<dbReference type="Proteomes" id="UP000781958">
    <property type="component" value="Unassembled WGS sequence"/>
</dbReference>
<dbReference type="InterPro" id="IPR001789">
    <property type="entry name" value="Sig_transdc_resp-reg_receiver"/>
</dbReference>
<feature type="region of interest" description="Disordered" evidence="5">
    <location>
        <begin position="124"/>
        <end position="148"/>
    </location>
</feature>
<dbReference type="SUPFAM" id="SSF46894">
    <property type="entry name" value="C-terminal effector domain of the bipartite response regulators"/>
    <property type="match status" value="1"/>
</dbReference>